<dbReference type="Gramene" id="Kaladp0095s0612.1.v1.1">
    <property type="protein sequence ID" value="Kaladp0095s0612.1.v1.1"/>
    <property type="gene ID" value="Kaladp0095s0612.v1.1"/>
</dbReference>
<dbReference type="AlphaFoldDB" id="A0A7N1A497"/>
<organism evidence="2 3">
    <name type="scientific">Kalanchoe fedtschenkoi</name>
    <name type="common">Lavender scallops</name>
    <name type="synonym">South American air plant</name>
    <dbReference type="NCBI Taxonomy" id="63787"/>
    <lineage>
        <taxon>Eukaryota</taxon>
        <taxon>Viridiplantae</taxon>
        <taxon>Streptophyta</taxon>
        <taxon>Embryophyta</taxon>
        <taxon>Tracheophyta</taxon>
        <taxon>Spermatophyta</taxon>
        <taxon>Magnoliopsida</taxon>
        <taxon>eudicotyledons</taxon>
        <taxon>Gunneridae</taxon>
        <taxon>Pentapetalae</taxon>
        <taxon>Saxifragales</taxon>
        <taxon>Crassulaceae</taxon>
        <taxon>Kalanchoe</taxon>
    </lineage>
</organism>
<evidence type="ECO:0000313" key="2">
    <source>
        <dbReference type="EnsemblPlants" id="Kaladp0095s0612.1.v1.1"/>
    </source>
</evidence>
<keyword evidence="3" id="KW-1185">Reference proteome</keyword>
<evidence type="ECO:0000256" key="1">
    <source>
        <dbReference type="ARBA" id="ARBA00022896"/>
    </source>
</evidence>
<dbReference type="PANTHER" id="PTHR24014:SF4">
    <property type="entry name" value="2-OXOGLUTARATE AND IRON-DEPENDENT OXYGENASE DOMAIN-CONTAINING PROTEIN 2"/>
    <property type="match status" value="1"/>
</dbReference>
<proteinExistence type="predicted"/>
<dbReference type="Proteomes" id="UP000594263">
    <property type="component" value="Unplaced"/>
</dbReference>
<accession>A0A7N1A497</accession>
<evidence type="ECO:0000313" key="3">
    <source>
        <dbReference type="Proteomes" id="UP000594263"/>
    </source>
</evidence>
<reference evidence="2" key="1">
    <citation type="submission" date="2021-01" db="UniProtKB">
        <authorList>
            <consortium name="EnsemblPlants"/>
        </authorList>
    </citation>
    <scope>IDENTIFICATION</scope>
</reference>
<dbReference type="PANTHER" id="PTHR24014">
    <property type="entry name" value="2-OXOGLUTARATE AND IRON-DEPENDENT OXYGENASE DOMAIN-CONTAINING PROTEIN 2"/>
    <property type="match status" value="1"/>
</dbReference>
<dbReference type="GO" id="GO:0031418">
    <property type="term" value="F:L-ascorbic acid binding"/>
    <property type="evidence" value="ECO:0007669"/>
    <property type="project" value="UniProtKB-KW"/>
</dbReference>
<name>A0A7N1A497_KALFE</name>
<dbReference type="Pfam" id="PF25238">
    <property type="entry name" value="OGFOD2-like"/>
    <property type="match status" value="1"/>
</dbReference>
<dbReference type="OMA" id="RSNTEEC"/>
<sequence length="141" mass="16115">MQRVDWSLYSMNPGEFFTPAFLNAIHDGSEGAICSIVTELFPGIYEFEIFRRDFCQRLIEESDLMENWVFHTRSDPIRAASAPRESGLVLSDFGMKSMLNQMMRDYIRPVAAVLFPEFGGASLDRQQSFALMYGYIGYPEG</sequence>
<protein>
    <submittedName>
        <fullName evidence="2">Uncharacterized protein</fullName>
    </submittedName>
</protein>
<dbReference type="EnsemblPlants" id="Kaladp0095s0612.1.v1.1">
    <property type="protein sequence ID" value="Kaladp0095s0612.1.v1.1"/>
    <property type="gene ID" value="Kaladp0095s0612.v1.1"/>
</dbReference>
<keyword evidence="1" id="KW-0847">Vitamin C</keyword>